<dbReference type="Proteomes" id="UP000075635">
    <property type="component" value="Unassembled WGS sequence"/>
</dbReference>
<feature type="region of interest" description="Disordered" evidence="1">
    <location>
        <begin position="128"/>
        <end position="150"/>
    </location>
</feature>
<protein>
    <submittedName>
        <fullName evidence="2">Uncharacterized protein</fullName>
    </submittedName>
</protein>
<name>A0A150SKW6_SORCE</name>
<dbReference type="EMBL" id="JEMB01000847">
    <property type="protein sequence ID" value="KYF93064.1"/>
    <property type="molecule type" value="Genomic_DNA"/>
</dbReference>
<accession>A0A150SKW6</accession>
<sequence>MAPQTSYSIYVRFRGRRLALMKHIRSLETACSALRALRAERFHDADQVFLVNDATKQIVDEDRGEDAREPGASREIRVSIFTRSDEQRRKRKHGAGNEAARALRGGKVPALLESHEAASVVAAPAERSAWADDGARRDQPERRWSRIESLEPPRTRLRRAMAAAHVARARHGAALEALARLQPNGTLDEATLIRLRDSARAVSIQSTRVLEQLEQLLARLDGAR</sequence>
<reference evidence="2 3" key="1">
    <citation type="submission" date="2014-02" db="EMBL/GenBank/DDBJ databases">
        <title>The small core and large imbalanced accessory genome model reveals a collaborative survival strategy of Sorangium cellulosum strains in nature.</title>
        <authorList>
            <person name="Han K."/>
            <person name="Peng R."/>
            <person name="Blom J."/>
            <person name="Li Y.-Z."/>
        </authorList>
    </citation>
    <scope>NUCLEOTIDE SEQUENCE [LARGE SCALE GENOMIC DNA]</scope>
    <source>
        <strain evidence="2 3">So0011-07</strain>
    </source>
</reference>
<organism evidence="2 3">
    <name type="scientific">Sorangium cellulosum</name>
    <name type="common">Polyangium cellulosum</name>
    <dbReference type="NCBI Taxonomy" id="56"/>
    <lineage>
        <taxon>Bacteria</taxon>
        <taxon>Pseudomonadati</taxon>
        <taxon>Myxococcota</taxon>
        <taxon>Polyangia</taxon>
        <taxon>Polyangiales</taxon>
        <taxon>Polyangiaceae</taxon>
        <taxon>Sorangium</taxon>
    </lineage>
</organism>
<evidence type="ECO:0000313" key="2">
    <source>
        <dbReference type="EMBL" id="KYF93064.1"/>
    </source>
</evidence>
<comment type="caution">
    <text evidence="2">The sequence shown here is derived from an EMBL/GenBank/DDBJ whole genome shotgun (WGS) entry which is preliminary data.</text>
</comment>
<dbReference type="AlphaFoldDB" id="A0A150SKW6"/>
<proteinExistence type="predicted"/>
<feature type="compositionally biased region" description="Basic and acidic residues" evidence="1">
    <location>
        <begin position="129"/>
        <end position="150"/>
    </location>
</feature>
<evidence type="ECO:0000256" key="1">
    <source>
        <dbReference type="SAM" id="MobiDB-lite"/>
    </source>
</evidence>
<gene>
    <name evidence="2" type="ORF">BE17_12540</name>
</gene>
<evidence type="ECO:0000313" key="3">
    <source>
        <dbReference type="Proteomes" id="UP000075635"/>
    </source>
</evidence>